<dbReference type="GeneID" id="47723297"/>
<proteinExistence type="predicted"/>
<feature type="transmembrane region" description="Helical" evidence="1">
    <location>
        <begin position="322"/>
        <end position="342"/>
    </location>
</feature>
<feature type="transmembrane region" description="Helical" evidence="1">
    <location>
        <begin position="16"/>
        <end position="34"/>
    </location>
</feature>
<dbReference type="GO" id="GO:0016747">
    <property type="term" value="F:acyltransferase activity, transferring groups other than amino-acyl groups"/>
    <property type="evidence" value="ECO:0007669"/>
    <property type="project" value="InterPro"/>
</dbReference>
<dbReference type="PANTHER" id="PTHR36927:SF1">
    <property type="entry name" value="MDO-LIKE PROTEIN"/>
    <property type="match status" value="1"/>
</dbReference>
<name>A0A2H1EAC4_9FLAO</name>
<feature type="domain" description="Acyltransferase 3" evidence="2">
    <location>
        <begin position="11"/>
        <end position="367"/>
    </location>
</feature>
<feature type="transmembrane region" description="Helical" evidence="1">
    <location>
        <begin position="223"/>
        <end position="241"/>
    </location>
</feature>
<dbReference type="KEGG" id="tmar:MARIT_1791"/>
<evidence type="ECO:0000259" key="2">
    <source>
        <dbReference type="Pfam" id="PF01757"/>
    </source>
</evidence>
<feature type="transmembrane region" description="Helical" evidence="1">
    <location>
        <begin position="348"/>
        <end position="370"/>
    </location>
</feature>
<evidence type="ECO:0000313" key="3">
    <source>
        <dbReference type="EMBL" id="SFZ82867.1"/>
    </source>
</evidence>
<evidence type="ECO:0000256" key="1">
    <source>
        <dbReference type="SAM" id="Phobius"/>
    </source>
</evidence>
<dbReference type="AlphaFoldDB" id="A0A2H1EAC4"/>
<feature type="transmembrane region" description="Helical" evidence="1">
    <location>
        <begin position="253"/>
        <end position="271"/>
    </location>
</feature>
<sequence>MELQANKTERIHSLDSLRAIMMLLGIVIHSAIPYTVTEFGFHKDPNTTHITVDIIFVLIHSFRMPIFMVIAGFFGAMLFYERGIYKMLKNRVTRVVFPFIVFLLLLHPTLQFAQLFAKAVFSGSNYPIKEAAAYFTNLLSFLPNVTWHLWFLYYLIYFVITSVIIATVFKKVPKKHTTGFLQISNNIFKKPFLRVFIFAGMTAFVFLIIGTPSIPHSNSFKPSLNVFIFYFSFYMVGWILYKSKEQLNSFKQLDWMCTILALVLFTIGLSIEQSKLIAAPYGNMIKILVQSLEVWLFIFGITGLFIRYASNHSARMRYISDASYWVYLVHYTLTIFIAPLLIGWEVHAITKFVIVIISTTIISFTSYHYLVRSTFIGKFLNGRKYSRKITDTKKEKERKPLHPALDK</sequence>
<feature type="transmembrane region" description="Helical" evidence="1">
    <location>
        <begin position="291"/>
        <end position="310"/>
    </location>
</feature>
<dbReference type="RefSeq" id="WP_100211297.1">
    <property type="nucleotide sequence ID" value="NZ_CP138495.1"/>
</dbReference>
<keyword evidence="1" id="KW-0812">Transmembrane</keyword>
<dbReference type="OrthoDB" id="9810469at2"/>
<keyword evidence="1" id="KW-1133">Transmembrane helix</keyword>
<reference evidence="3 4" key="1">
    <citation type="submission" date="2016-11" db="EMBL/GenBank/DDBJ databases">
        <authorList>
            <person name="Jaros S."/>
            <person name="Januszkiewicz K."/>
            <person name="Wedrychowicz H."/>
        </authorList>
    </citation>
    <scope>NUCLEOTIDE SEQUENCE [LARGE SCALE GENOMIC DNA]</scope>
    <source>
        <strain evidence="3">NCIMB 2154T</strain>
    </source>
</reference>
<protein>
    <recommendedName>
        <fullName evidence="2">Acyltransferase 3 domain-containing protein</fullName>
    </recommendedName>
</protein>
<dbReference type="Proteomes" id="UP000231564">
    <property type="component" value="Chromosome MARIT"/>
</dbReference>
<dbReference type="InterPro" id="IPR050623">
    <property type="entry name" value="Glucan_succinyl_AcylTrfase"/>
</dbReference>
<dbReference type="Pfam" id="PF01757">
    <property type="entry name" value="Acyl_transf_3"/>
    <property type="match status" value="1"/>
</dbReference>
<feature type="transmembrane region" description="Helical" evidence="1">
    <location>
        <begin position="92"/>
        <end position="110"/>
    </location>
</feature>
<dbReference type="InterPro" id="IPR002656">
    <property type="entry name" value="Acyl_transf_3_dom"/>
</dbReference>
<evidence type="ECO:0000313" key="4">
    <source>
        <dbReference type="Proteomes" id="UP000231564"/>
    </source>
</evidence>
<organism evidence="3 4">
    <name type="scientific">Tenacibaculum maritimum NCIMB 2154</name>
    <dbReference type="NCBI Taxonomy" id="1349785"/>
    <lineage>
        <taxon>Bacteria</taxon>
        <taxon>Pseudomonadati</taxon>
        <taxon>Bacteroidota</taxon>
        <taxon>Flavobacteriia</taxon>
        <taxon>Flavobacteriales</taxon>
        <taxon>Flavobacteriaceae</taxon>
        <taxon>Tenacibaculum</taxon>
    </lineage>
</organism>
<dbReference type="PANTHER" id="PTHR36927">
    <property type="entry name" value="BLR4337 PROTEIN"/>
    <property type="match status" value="1"/>
</dbReference>
<feature type="transmembrane region" description="Helical" evidence="1">
    <location>
        <begin position="54"/>
        <end position="80"/>
    </location>
</feature>
<feature type="transmembrane region" description="Helical" evidence="1">
    <location>
        <begin position="147"/>
        <end position="170"/>
    </location>
</feature>
<keyword evidence="1" id="KW-0472">Membrane</keyword>
<keyword evidence="4" id="KW-1185">Reference proteome</keyword>
<gene>
    <name evidence="3" type="ORF">MARIT_1791</name>
</gene>
<accession>A0A2H1EAC4</accession>
<dbReference type="EMBL" id="LT634361">
    <property type="protein sequence ID" value="SFZ82867.1"/>
    <property type="molecule type" value="Genomic_DNA"/>
</dbReference>
<feature type="transmembrane region" description="Helical" evidence="1">
    <location>
        <begin position="191"/>
        <end position="211"/>
    </location>
</feature>